<sequence>MVIETYNLIDISFIFSFLNSRVSLPEFILYSDFTYIELAVSPLLAVSLLLIIIRYRRNKIEISYDKIDKRDIMVLEAIKRGYKTLTEISSFTGLPKSTTYRRLKKLTDLGYLVCNREYGKVYYEINRPSRRKIIKTKDIELNEEERNEK</sequence>
<dbReference type="EMBL" id="CP045484">
    <property type="protein sequence ID" value="QGR16921.1"/>
    <property type="molecule type" value="Genomic_DNA"/>
</dbReference>
<reference evidence="3 6" key="2">
    <citation type="submission" date="2020-08" db="EMBL/GenBank/DDBJ databases">
        <title>Genomic Encyclopedia of Type Strains, Phase IV (KMG-IV): sequencing the most valuable type-strain genomes for metagenomic binning, comparative biology and taxonomic classification.</title>
        <authorList>
            <person name="Goeker M."/>
        </authorList>
    </citation>
    <scope>NUCLEOTIDE SEQUENCE [LARGE SCALE GENOMIC DNA]</scope>
    <source>
        <strain evidence="3 6">DSM 12421</strain>
    </source>
</reference>
<proteinExistence type="predicted"/>
<name>A0A650CGA4_SULOH</name>
<dbReference type="InterPro" id="IPR011991">
    <property type="entry name" value="ArsR-like_HTH"/>
</dbReference>
<dbReference type="Proteomes" id="UP000427373">
    <property type="component" value="Chromosome"/>
</dbReference>
<organism evidence="4 5">
    <name type="scientific">Sulfurisphaera ohwakuensis</name>
    <dbReference type="NCBI Taxonomy" id="69656"/>
    <lineage>
        <taxon>Archaea</taxon>
        <taxon>Thermoproteota</taxon>
        <taxon>Thermoprotei</taxon>
        <taxon>Sulfolobales</taxon>
        <taxon>Sulfolobaceae</taxon>
        <taxon>Sulfurisphaera</taxon>
    </lineage>
</organism>
<dbReference type="Proteomes" id="UP000582213">
    <property type="component" value="Unassembled WGS sequence"/>
</dbReference>
<dbReference type="GO" id="GO:0003677">
    <property type="term" value="F:DNA binding"/>
    <property type="evidence" value="ECO:0007669"/>
    <property type="project" value="UniProtKB-KW"/>
</dbReference>
<reference evidence="4 5" key="1">
    <citation type="submission" date="2019-10" db="EMBL/GenBank/DDBJ databases">
        <title>Genome Sequences from Six Type Strain Members of the Archaeal Family Sulfolobaceae: Acidianus ambivalens, Acidianus infernus, Metallosphaera prunae, Stygiolobus azoricus, Sulfolobus metallicus, and Sulfurisphaera ohwakuensis.</title>
        <authorList>
            <person name="Counts J.A."/>
            <person name="Kelly R.M."/>
        </authorList>
    </citation>
    <scope>NUCLEOTIDE SEQUENCE [LARGE SCALE GENOMIC DNA]</scope>
    <source>
        <strain evidence="4 5">TA-1</strain>
    </source>
</reference>
<keyword evidence="1" id="KW-1133">Transmembrane helix</keyword>
<evidence type="ECO:0000313" key="6">
    <source>
        <dbReference type="Proteomes" id="UP000582213"/>
    </source>
</evidence>
<dbReference type="EMBL" id="JACHFY010000001">
    <property type="protein sequence ID" value="MBB5252645.1"/>
    <property type="molecule type" value="Genomic_DNA"/>
</dbReference>
<evidence type="ECO:0000313" key="5">
    <source>
        <dbReference type="Proteomes" id="UP000427373"/>
    </source>
</evidence>
<dbReference type="GeneID" id="42800945"/>
<gene>
    <name evidence="4" type="ORF">D1869_06830</name>
    <name evidence="3" type="ORF">HNQ62_000363</name>
</gene>
<keyword evidence="1" id="KW-0472">Membrane</keyword>
<dbReference type="RefSeq" id="WP_156014471.1">
    <property type="nucleotide sequence ID" value="NZ_CP045484.1"/>
</dbReference>
<dbReference type="InterPro" id="IPR036388">
    <property type="entry name" value="WH-like_DNA-bd_sf"/>
</dbReference>
<keyword evidence="1" id="KW-0812">Transmembrane</keyword>
<feature type="transmembrane region" description="Helical" evidence="1">
    <location>
        <begin position="33"/>
        <end position="53"/>
    </location>
</feature>
<dbReference type="GO" id="GO:0006355">
    <property type="term" value="P:regulation of DNA-templated transcription"/>
    <property type="evidence" value="ECO:0007669"/>
    <property type="project" value="InterPro"/>
</dbReference>
<evidence type="ECO:0000313" key="3">
    <source>
        <dbReference type="EMBL" id="MBB5252645.1"/>
    </source>
</evidence>
<dbReference type="Pfam" id="PF09339">
    <property type="entry name" value="HTH_IclR"/>
    <property type="match status" value="1"/>
</dbReference>
<keyword evidence="5" id="KW-1185">Reference proteome</keyword>
<evidence type="ECO:0000313" key="4">
    <source>
        <dbReference type="EMBL" id="QGR16921.1"/>
    </source>
</evidence>
<evidence type="ECO:0000259" key="2">
    <source>
        <dbReference type="Pfam" id="PF09339"/>
    </source>
</evidence>
<accession>A0A650CGA4</accession>
<dbReference type="CDD" id="cd00090">
    <property type="entry name" value="HTH_ARSR"/>
    <property type="match status" value="1"/>
</dbReference>
<feature type="domain" description="HTH iclR-type" evidence="2">
    <location>
        <begin position="72"/>
        <end position="112"/>
    </location>
</feature>
<dbReference type="SUPFAM" id="SSF46785">
    <property type="entry name" value="Winged helix' DNA-binding domain"/>
    <property type="match status" value="1"/>
</dbReference>
<dbReference type="OrthoDB" id="46229at2157"/>
<dbReference type="AlphaFoldDB" id="A0A650CGA4"/>
<keyword evidence="3" id="KW-0238">DNA-binding</keyword>
<evidence type="ECO:0000256" key="1">
    <source>
        <dbReference type="SAM" id="Phobius"/>
    </source>
</evidence>
<dbReference type="InterPro" id="IPR036390">
    <property type="entry name" value="WH_DNA-bd_sf"/>
</dbReference>
<dbReference type="InterPro" id="IPR005471">
    <property type="entry name" value="Tscrpt_reg_IclR_N"/>
</dbReference>
<protein>
    <submittedName>
        <fullName evidence="3">DNA-binding transcriptional ArsR family regulator</fullName>
    </submittedName>
    <submittedName>
        <fullName evidence="4">Helix-turn-helix domain-containing protein</fullName>
    </submittedName>
</protein>
<dbReference type="KEGG" id="soh:D1869_06830"/>
<dbReference type="Gene3D" id="1.10.10.10">
    <property type="entry name" value="Winged helix-like DNA-binding domain superfamily/Winged helix DNA-binding domain"/>
    <property type="match status" value="1"/>
</dbReference>